<dbReference type="STRING" id="330214.NIDE4298"/>
<organism evidence="1 2">
    <name type="scientific">Nitrospira defluvii</name>
    <dbReference type="NCBI Taxonomy" id="330214"/>
    <lineage>
        <taxon>Bacteria</taxon>
        <taxon>Pseudomonadati</taxon>
        <taxon>Nitrospirota</taxon>
        <taxon>Nitrospiria</taxon>
        <taxon>Nitrospirales</taxon>
        <taxon>Nitrospiraceae</taxon>
        <taxon>Nitrospira</taxon>
    </lineage>
</organism>
<accession>D8P8X8</accession>
<evidence type="ECO:0000313" key="1">
    <source>
        <dbReference type="EMBL" id="CBK43960.1"/>
    </source>
</evidence>
<protein>
    <submittedName>
        <fullName evidence="1">Uncharacterized protein</fullName>
    </submittedName>
</protein>
<name>D8P8X8_9BACT</name>
<evidence type="ECO:0000313" key="2">
    <source>
        <dbReference type="Proteomes" id="UP000001660"/>
    </source>
</evidence>
<dbReference type="EMBL" id="FP929003">
    <property type="protein sequence ID" value="CBK43960.1"/>
    <property type="molecule type" value="Genomic_DNA"/>
</dbReference>
<keyword evidence="2" id="KW-1185">Reference proteome</keyword>
<gene>
    <name evidence="1" type="ORF">NIDE4298</name>
</gene>
<proteinExistence type="predicted"/>
<reference evidence="1 2" key="1">
    <citation type="journal article" date="2010" name="Proc. Natl. Acad. Sci. U.S.A.">
        <title>A Nitrospira metagenome illuminates the physiology and evolution of globally important nitrite-oxidizing bacteria.</title>
        <authorList>
            <person name="Lucker S."/>
            <person name="Wagner M."/>
            <person name="Maixner F."/>
            <person name="Pelletier E."/>
            <person name="Koch H."/>
            <person name="Vacherie B."/>
            <person name="Rattei T."/>
            <person name="Sinninghe Damste J."/>
            <person name="Spieck E."/>
            <person name="Le Paslier D."/>
            <person name="Daims H."/>
        </authorList>
    </citation>
    <scope>NUCLEOTIDE SEQUENCE [LARGE SCALE GENOMIC DNA]</scope>
</reference>
<sequence length="81" mass="9096">MILTINQPNLTEYAMEFVKIYSTAVPNAVKTLDKRVAITPLMARVKSDSIKASLALIQSHGELNFWDFGVRAPRSSQLMTR</sequence>
<dbReference type="HOGENOM" id="CLU_2567507_0_0_0"/>
<dbReference type="AlphaFoldDB" id="D8P8X8"/>
<dbReference type="Proteomes" id="UP000001660">
    <property type="component" value="Chromosome"/>
</dbReference>
<dbReference type="KEGG" id="nde:NIDE4298"/>